<dbReference type="InterPro" id="IPR001279">
    <property type="entry name" value="Metallo-B-lactamas"/>
</dbReference>
<evidence type="ECO:0000313" key="4">
    <source>
        <dbReference type="Proteomes" id="UP001500171"/>
    </source>
</evidence>
<organism evidence="3 4">
    <name type="scientific">Orbus sasakiae</name>
    <dbReference type="NCBI Taxonomy" id="1078475"/>
    <lineage>
        <taxon>Bacteria</taxon>
        <taxon>Pseudomonadati</taxon>
        <taxon>Pseudomonadota</taxon>
        <taxon>Gammaproteobacteria</taxon>
        <taxon>Orbales</taxon>
        <taxon>Orbaceae</taxon>
        <taxon>Orbus</taxon>
    </lineage>
</organism>
<dbReference type="PIRSF" id="PIRSF038896">
    <property type="entry name" value="NAPE-PLD"/>
    <property type="match status" value="1"/>
</dbReference>
<dbReference type="EMBL" id="BAABHY010000001">
    <property type="protein sequence ID" value="GAA5107501.1"/>
    <property type="molecule type" value="Genomic_DNA"/>
</dbReference>
<feature type="transmembrane region" description="Helical" evidence="1">
    <location>
        <begin position="7"/>
        <end position="26"/>
    </location>
</feature>
<reference evidence="4" key="1">
    <citation type="journal article" date="2019" name="Int. J. Syst. Evol. Microbiol.">
        <title>The Global Catalogue of Microorganisms (GCM) 10K type strain sequencing project: providing services to taxonomists for standard genome sequencing and annotation.</title>
        <authorList>
            <consortium name="The Broad Institute Genomics Platform"/>
            <consortium name="The Broad Institute Genome Sequencing Center for Infectious Disease"/>
            <person name="Wu L."/>
            <person name="Ma J."/>
        </authorList>
    </citation>
    <scope>NUCLEOTIDE SEQUENCE [LARGE SCALE GENOMIC DNA]</scope>
    <source>
        <strain evidence="4">JCM 18050</strain>
    </source>
</reference>
<protein>
    <submittedName>
        <fullName evidence="3">MBL fold metallo-hydrolase</fullName>
    </submittedName>
</protein>
<gene>
    <name evidence="3" type="ORF">GCM10023211_08690</name>
</gene>
<dbReference type="InterPro" id="IPR036866">
    <property type="entry name" value="RibonucZ/Hydroxyglut_hydro"/>
</dbReference>
<keyword evidence="1" id="KW-0472">Membrane</keyword>
<accession>A0ABP9N4J9</accession>
<feature type="domain" description="Metallo-beta-lactamase" evidence="2">
    <location>
        <begin position="127"/>
        <end position="317"/>
    </location>
</feature>
<dbReference type="Gene3D" id="3.60.15.10">
    <property type="entry name" value="Ribonuclease Z/Hydroxyacylglutathione hydrolase-like"/>
    <property type="match status" value="1"/>
</dbReference>
<keyword evidence="1" id="KW-1133">Transmembrane helix</keyword>
<proteinExistence type="predicted"/>
<sequence length="371" mass="42661">MHIFISIIKWAIIIFIILSIGVYLFLHFHPVFGGSPDEQSLTRIHQSKAFDGQQFNNIEPTVKLTSDEDGSLLKWIGSYFTPPKGKNPNQPLPTLMLEPSTLINNDFVWFGHSTVLFKTENKIFITDPVFYNASPVPFTGNAFNMTHKPTIDELPQIDAVLISHDHYDHLDYKAIQKLDKKTELFVAPLGVKGHLQHWGIENQKIVELDWDEHIHIDNVTLTFVPARHFSGRRLNQDNPTLWGGYVVKSPDLSLYFSADSGYGTHYAERIKKYGPFDFAMIENGAYDKDWASIHEFPEQTLQAINDIGVHKILPIHWGKFDLANHSWKEPIERLLEIVKPYNDISLATPKIGQVFNIKKPLPNELWWRQVN</sequence>
<evidence type="ECO:0000313" key="3">
    <source>
        <dbReference type="EMBL" id="GAA5107501.1"/>
    </source>
</evidence>
<keyword evidence="1" id="KW-0812">Transmembrane</keyword>
<name>A0ABP9N4J9_9GAMM</name>
<dbReference type="PANTHER" id="PTHR15032:SF4">
    <property type="entry name" value="N-ACYL-PHOSPHATIDYLETHANOLAMINE-HYDROLYZING PHOSPHOLIPASE D"/>
    <property type="match status" value="1"/>
</dbReference>
<dbReference type="InterPro" id="IPR024884">
    <property type="entry name" value="NAPE-PLD"/>
</dbReference>
<keyword evidence="4" id="KW-1185">Reference proteome</keyword>
<dbReference type="SUPFAM" id="SSF56281">
    <property type="entry name" value="Metallo-hydrolase/oxidoreductase"/>
    <property type="match status" value="1"/>
</dbReference>
<dbReference type="Pfam" id="PF12706">
    <property type="entry name" value="Lactamase_B_2"/>
    <property type="match status" value="1"/>
</dbReference>
<evidence type="ECO:0000259" key="2">
    <source>
        <dbReference type="Pfam" id="PF12706"/>
    </source>
</evidence>
<evidence type="ECO:0000256" key="1">
    <source>
        <dbReference type="SAM" id="Phobius"/>
    </source>
</evidence>
<dbReference type="Proteomes" id="UP001500171">
    <property type="component" value="Unassembled WGS sequence"/>
</dbReference>
<comment type="caution">
    <text evidence="3">The sequence shown here is derived from an EMBL/GenBank/DDBJ whole genome shotgun (WGS) entry which is preliminary data.</text>
</comment>
<dbReference type="RefSeq" id="WP_345489191.1">
    <property type="nucleotide sequence ID" value="NZ_BAABHY010000001.1"/>
</dbReference>
<dbReference type="PANTHER" id="PTHR15032">
    <property type="entry name" value="N-ACYL-PHOSPHATIDYLETHANOLAMINE-HYDROLYZING PHOSPHOLIPASE D"/>
    <property type="match status" value="1"/>
</dbReference>